<comment type="similarity">
    <text evidence="1">Belongs to the universal ribosomal protein uS8 family.</text>
</comment>
<dbReference type="EMBL" id="MK230941">
    <property type="protein sequence ID" value="QIA60163.1"/>
    <property type="molecule type" value="Genomic_DNA"/>
</dbReference>
<keyword evidence="2 5" id="KW-0689">Ribosomal protein</keyword>
<protein>
    <submittedName>
        <fullName evidence="5">Ribosomal protein S8</fullName>
    </submittedName>
</protein>
<name>A0A6C0SIQ2_9MARC</name>
<gene>
    <name evidence="5" type="primary">rps8</name>
</gene>
<keyword evidence="5" id="KW-0496">Mitochondrion</keyword>
<keyword evidence="3" id="KW-0687">Ribonucleoprotein</keyword>
<dbReference type="GO" id="GO:1990904">
    <property type="term" value="C:ribonucleoprotein complex"/>
    <property type="evidence" value="ECO:0007669"/>
    <property type="project" value="UniProtKB-KW"/>
</dbReference>
<reference evidence="5" key="1">
    <citation type="journal article" date="2019" name="BMC Genomics">
        <title>Mitochondrial genomes of the early land plant lineage liverworts (Marchantiophyta): conserved genome structure, and ongoing low frequency recombination.</title>
        <authorList>
            <person name="Dong S."/>
            <person name="Zhao C."/>
            <person name="Zhang S."/>
            <person name="Zhang L."/>
            <person name="Wu H."/>
            <person name="Liu H."/>
            <person name="Zhu R."/>
            <person name="Jia Y."/>
            <person name="Goffinet B."/>
            <person name="Liu Y."/>
        </authorList>
    </citation>
    <scope>NUCLEOTIDE SEQUENCE</scope>
</reference>
<dbReference type="GO" id="GO:0006412">
    <property type="term" value="P:translation"/>
    <property type="evidence" value="ECO:0007669"/>
    <property type="project" value="InterPro"/>
</dbReference>
<organism evidence="5">
    <name type="scientific">Haplomitrium mnioides</name>
    <dbReference type="NCBI Taxonomy" id="56921"/>
    <lineage>
        <taxon>Eukaryota</taxon>
        <taxon>Viridiplantae</taxon>
        <taxon>Streptophyta</taxon>
        <taxon>Embryophyta</taxon>
        <taxon>Marchantiophyta</taxon>
        <taxon>Haplomitriopsida</taxon>
        <taxon>Haplomitriidae</taxon>
        <taxon>Calobryales</taxon>
        <taxon>Haplomitriaceae</taxon>
        <taxon>Haplomitrium</taxon>
    </lineage>
</organism>
<dbReference type="EMBL" id="MK230942">
    <property type="protein sequence ID" value="QIA60205.1"/>
    <property type="molecule type" value="Genomic_DNA"/>
</dbReference>
<accession>A0A6C0SIQ2</accession>
<geneLocation type="mitochondrion" evidence="5"/>
<dbReference type="Gene3D" id="3.30.1490.10">
    <property type="match status" value="1"/>
</dbReference>
<dbReference type="Pfam" id="PF00410">
    <property type="entry name" value="Ribosomal_S8"/>
    <property type="match status" value="1"/>
</dbReference>
<dbReference type="AlphaFoldDB" id="A0A6C0SIQ2"/>
<dbReference type="GO" id="GO:0005840">
    <property type="term" value="C:ribosome"/>
    <property type="evidence" value="ECO:0007669"/>
    <property type="project" value="UniProtKB-KW"/>
</dbReference>
<feature type="region of interest" description="Disordered" evidence="4">
    <location>
        <begin position="1"/>
        <end position="39"/>
    </location>
</feature>
<evidence type="ECO:0000256" key="3">
    <source>
        <dbReference type="ARBA" id="ARBA00023274"/>
    </source>
</evidence>
<dbReference type="InterPro" id="IPR000630">
    <property type="entry name" value="Ribosomal_uS8"/>
</dbReference>
<dbReference type="SUPFAM" id="SSF56047">
    <property type="entry name" value="Ribosomal protein S8"/>
    <property type="match status" value="1"/>
</dbReference>
<sequence length="145" mass="16601">MHTSPFGPLSSMKNAQKARKRVLSFSPSGKRSKRKKRFGSSACKITPRVFVSRLRRNFCRISHGYIHGFSQEGDRSLGIVSKYHSSGMGVMKEMETISEPGFRIHPPKNRSSKRREGPGITILSTSKGKLIRDREAQKTDFFWWR</sequence>
<evidence type="ECO:0000256" key="1">
    <source>
        <dbReference type="ARBA" id="ARBA00006471"/>
    </source>
</evidence>
<evidence type="ECO:0000313" key="5">
    <source>
        <dbReference type="EMBL" id="QIA60163.1"/>
    </source>
</evidence>
<evidence type="ECO:0000256" key="2">
    <source>
        <dbReference type="ARBA" id="ARBA00022980"/>
    </source>
</evidence>
<dbReference type="GO" id="GO:0003735">
    <property type="term" value="F:structural constituent of ribosome"/>
    <property type="evidence" value="ECO:0007669"/>
    <property type="project" value="InterPro"/>
</dbReference>
<dbReference type="InterPro" id="IPR035987">
    <property type="entry name" value="Ribosomal_uS8_sf"/>
</dbReference>
<proteinExistence type="inferred from homology"/>
<evidence type="ECO:0000256" key="4">
    <source>
        <dbReference type="SAM" id="MobiDB-lite"/>
    </source>
</evidence>